<evidence type="ECO:0000313" key="2">
    <source>
        <dbReference type="Proteomes" id="UP000642094"/>
    </source>
</evidence>
<protein>
    <submittedName>
        <fullName evidence="1">Uncharacterized protein</fullName>
    </submittedName>
</protein>
<proteinExistence type="predicted"/>
<organism evidence="1 2">
    <name type="scientific">Pseudanabaena mucicola FACHB-723</name>
    <dbReference type="NCBI Taxonomy" id="2692860"/>
    <lineage>
        <taxon>Bacteria</taxon>
        <taxon>Bacillati</taxon>
        <taxon>Cyanobacteriota</taxon>
        <taxon>Cyanophyceae</taxon>
        <taxon>Pseudanabaenales</taxon>
        <taxon>Pseudanabaenaceae</taxon>
        <taxon>Pseudanabaena</taxon>
    </lineage>
</organism>
<comment type="caution">
    <text evidence="1">The sequence shown here is derived from an EMBL/GenBank/DDBJ whole genome shotgun (WGS) entry which is preliminary data.</text>
</comment>
<accession>A0ABR7ZU69</accession>
<dbReference type="EMBL" id="JACJQB010000001">
    <property type="protein sequence ID" value="MBD2186811.1"/>
    <property type="molecule type" value="Genomic_DNA"/>
</dbReference>
<keyword evidence="2" id="KW-1185">Reference proteome</keyword>
<dbReference type="Proteomes" id="UP000642094">
    <property type="component" value="Unassembled WGS sequence"/>
</dbReference>
<evidence type="ECO:0000313" key="1">
    <source>
        <dbReference type="EMBL" id="MBD2186811.1"/>
    </source>
</evidence>
<sequence>MVSGNLIQVSPRFRLDLSNSLITSTRSDEGVYSFDSKRAARLIFQDRMEGWFFTPAKNLLDDNHVMAAIGIVTPLIESLQVYKSGKPKANFTEGAKKIFQYLCQKDRKHFSKKHCPRCTSEGNELCKKPIDLLHQGVRCGLAHQGFLQKADDRLGKNRIIISSRRNSFPIIYEASEMTIYAPSYIDAIKNAFDEYYIELENSIDRESEVYTSEISINFMKIWDMNWNTKKNSFKVTMEELPDHSYPI</sequence>
<reference evidence="1 2" key="1">
    <citation type="journal article" date="2020" name="ISME J.">
        <title>Comparative genomics reveals insights into cyanobacterial evolution and habitat adaptation.</title>
        <authorList>
            <person name="Chen M.Y."/>
            <person name="Teng W.K."/>
            <person name="Zhao L."/>
            <person name="Hu C.X."/>
            <person name="Zhou Y.K."/>
            <person name="Han B.P."/>
            <person name="Song L.R."/>
            <person name="Shu W.S."/>
        </authorList>
    </citation>
    <scope>NUCLEOTIDE SEQUENCE [LARGE SCALE GENOMIC DNA]</scope>
    <source>
        <strain evidence="1 2">FACHB-723</strain>
    </source>
</reference>
<gene>
    <name evidence="1" type="ORF">H6F41_01475</name>
</gene>
<name>A0ABR7ZU69_9CYAN</name>